<dbReference type="GO" id="GO:0003677">
    <property type="term" value="F:DNA binding"/>
    <property type="evidence" value="ECO:0007669"/>
    <property type="project" value="InterPro"/>
</dbReference>
<dbReference type="SUPFAM" id="SSF52540">
    <property type="entry name" value="P-loop containing nucleoside triphosphate hydrolases"/>
    <property type="match status" value="1"/>
</dbReference>
<dbReference type="RefSeq" id="WP_131531006.1">
    <property type="nucleotide sequence ID" value="NZ_SJSO01000010.1"/>
</dbReference>
<dbReference type="GO" id="GO:0000725">
    <property type="term" value="P:recombinational repair"/>
    <property type="evidence" value="ECO:0007669"/>
    <property type="project" value="TreeGrafter"/>
</dbReference>
<evidence type="ECO:0000259" key="2">
    <source>
        <dbReference type="Pfam" id="PF13538"/>
    </source>
</evidence>
<keyword evidence="3" id="KW-0547">Nucleotide-binding</keyword>
<dbReference type="Pfam" id="PF13245">
    <property type="entry name" value="AAA_19"/>
    <property type="match status" value="1"/>
</dbReference>
<dbReference type="Proteomes" id="UP000293925">
    <property type="component" value="Unassembled WGS sequence"/>
</dbReference>
<evidence type="ECO:0000313" key="3">
    <source>
        <dbReference type="EMBL" id="TCD26320.1"/>
    </source>
</evidence>
<keyword evidence="3" id="KW-0067">ATP-binding</keyword>
<accession>A0A4R0Q123</accession>
<dbReference type="InterPro" id="IPR000212">
    <property type="entry name" value="DNA_helicase_UvrD/REP"/>
</dbReference>
<keyword evidence="3" id="KW-0347">Helicase</keyword>
<dbReference type="GO" id="GO:0043138">
    <property type="term" value="F:3'-5' DNA helicase activity"/>
    <property type="evidence" value="ECO:0007669"/>
    <property type="project" value="TreeGrafter"/>
</dbReference>
<proteinExistence type="predicted"/>
<protein>
    <recommendedName>
        <fullName evidence="1">DNA 3'-5' helicase II</fullName>
    </recommendedName>
</protein>
<reference evidence="3 4" key="1">
    <citation type="submission" date="2019-02" db="EMBL/GenBank/DDBJ databases">
        <title>Pedobacter sp. RP-3-21 sp. nov., isolated from Arctic soil.</title>
        <authorList>
            <person name="Dahal R.H."/>
        </authorList>
    </citation>
    <scope>NUCLEOTIDE SEQUENCE [LARGE SCALE GENOMIC DNA]</scope>
    <source>
        <strain evidence="3 4">RP-3-21</strain>
    </source>
</reference>
<name>A0A4R0Q123_9SPHI</name>
<dbReference type="AlphaFoldDB" id="A0A4R0Q123"/>
<keyword evidence="3" id="KW-0378">Hydrolase</keyword>
<dbReference type="PANTHER" id="PTHR11070">
    <property type="entry name" value="UVRD / RECB / PCRA DNA HELICASE FAMILY MEMBER"/>
    <property type="match status" value="1"/>
</dbReference>
<dbReference type="InterPro" id="IPR027417">
    <property type="entry name" value="P-loop_NTPase"/>
</dbReference>
<sequence length="667" mass="77977">MSSYFYLQAEKNSKNADLLNRLGDYADYSKELIYVLNKPLGDVKYNYAYKSALIILAPKSKILFLDYGNNNEAFENFIEDVIEDVGSISDKFLYKDVIGRPRNWRTSLVETDINFKDITSIDTLFDELKINDESEKKKVDLLISLFIGSINDIERVKETVPLTTLDKVKQKIQLFDGDQTRFVYQKPQKKKIRIQGLSGTGKTELLLHKLKDLYTTDNSSTIFFTCHNKILADNLKKRIPSFFNFMKVEQQIEWETRLWCAHAWGSNSSPNSGAYRYICSKYQIPYYRYSYQMSFSKACSLACQDIREKFKDSKMPFAFNYMFIDESQDFDINFIELCDLVTENNIYIAGDIFQSIFDAEISSSIAPDFLLGKCYRTDPKTLMFAHALGMGLFEDTKLRWLEKKEWEDCGYNVYKDEEEQLHLSREPLRRFEDVEESFESIQLIPIKEKASDTVINILKKIIAENPTASPDDIGIILLDHDKEIYKLADVLEFKINLELKWDVNKAYESKEKLPKTILISNRNNVKGLEFPFVICISKKITKDPSYRNSLYTMLTRSFIKSYFVVPPTTASGLTQKMVDGLKQILKTKEMVIKEPSTREKKLIRTRFEYNLKNISHYDLMKKIFDLLKVEKKYHDKLIKISQEMDMGEEDEDTLVEFVKDNIKYIKD</sequence>
<evidence type="ECO:0000256" key="1">
    <source>
        <dbReference type="ARBA" id="ARBA00034923"/>
    </source>
</evidence>
<gene>
    <name evidence="3" type="ORF">EZ456_13555</name>
</gene>
<dbReference type="GO" id="GO:0005524">
    <property type="term" value="F:ATP binding"/>
    <property type="evidence" value="ECO:0007669"/>
    <property type="project" value="InterPro"/>
</dbReference>
<dbReference type="Gene3D" id="3.40.50.300">
    <property type="entry name" value="P-loop containing nucleotide triphosphate hydrolases"/>
    <property type="match status" value="2"/>
</dbReference>
<organism evidence="3 4">
    <name type="scientific">Pedobacter psychrodurus</name>
    <dbReference type="NCBI Taxonomy" id="2530456"/>
    <lineage>
        <taxon>Bacteria</taxon>
        <taxon>Pseudomonadati</taxon>
        <taxon>Bacteroidota</taxon>
        <taxon>Sphingobacteriia</taxon>
        <taxon>Sphingobacteriales</taxon>
        <taxon>Sphingobacteriaceae</taxon>
        <taxon>Pedobacter</taxon>
    </lineage>
</organism>
<dbReference type="InterPro" id="IPR027785">
    <property type="entry name" value="UvrD-like_helicase_C"/>
</dbReference>
<dbReference type="Pfam" id="PF13538">
    <property type="entry name" value="UvrD_C_2"/>
    <property type="match status" value="1"/>
</dbReference>
<comment type="caution">
    <text evidence="3">The sequence shown here is derived from an EMBL/GenBank/DDBJ whole genome shotgun (WGS) entry which is preliminary data.</text>
</comment>
<dbReference type="EMBL" id="SJSO01000010">
    <property type="protein sequence ID" value="TCD26320.1"/>
    <property type="molecule type" value="Genomic_DNA"/>
</dbReference>
<evidence type="ECO:0000313" key="4">
    <source>
        <dbReference type="Proteomes" id="UP000293925"/>
    </source>
</evidence>
<feature type="domain" description="UvrD-like helicase C-terminal" evidence="2">
    <location>
        <begin position="519"/>
        <end position="564"/>
    </location>
</feature>
<dbReference type="OrthoDB" id="9787585at2"/>
<keyword evidence="4" id="KW-1185">Reference proteome</keyword>
<dbReference type="PANTHER" id="PTHR11070:SF2">
    <property type="entry name" value="ATP-DEPENDENT DNA HELICASE SRS2"/>
    <property type="match status" value="1"/>
</dbReference>